<sequence>MPPLVFPKCLTKASQFLLTSLNFITFLFLDFLDFILCIYFYYIDGFLEGKSSPCYCRTGSEDKKCDTEVSETLYMRRNVFRKLRFVRKFENLKENGNGVVGNRWSDCGCESCVAWMMNAHQRLFVAVSETSSQASLEQVHAKPAEDVLFLHGFLSSSAFWTRSVFPAFTESVKDNYRLFAMDLLGFGRSPKPRDCLYTLRNHLEMIEESVIHPFQLKSFHLVAHSMGCVLALALAAKYPDTVKSVTLVAPPYFPSSSTDAGTIALKRLAGKSLWPPILFGSSVMTWYEHLGRCVCFFICRNHRTWEKIVKLFTRKRDLLLTLNTITQHTHHSAWHSMHNVICGGAKYMDEYLETVRKSGVKVSVIQGSQDQVVPLECSNNIKTKVPDAEVRVIADEDHGSVILGRPEDFARDLKLIWASTADARVQGV</sequence>
<dbReference type="PRINTS" id="PR00111">
    <property type="entry name" value="ABHYDROLASE"/>
</dbReference>
<evidence type="ECO:0000313" key="2">
    <source>
        <dbReference type="Proteomes" id="UP000077755"/>
    </source>
</evidence>
<gene>
    <name evidence="1" type="ORF">DCAR_0625714</name>
</gene>
<keyword evidence="2" id="KW-1185">Reference proteome</keyword>
<dbReference type="KEGG" id="dcr:108224857"/>
<dbReference type="Gene3D" id="3.40.50.1820">
    <property type="entry name" value="alpha/beta hydrolase"/>
    <property type="match status" value="1"/>
</dbReference>
<accession>A0A164WMQ0</accession>
<dbReference type="AlphaFoldDB" id="A0A164WMQ0"/>
<dbReference type="Proteomes" id="UP000077755">
    <property type="component" value="Chromosome 6"/>
</dbReference>
<protein>
    <submittedName>
        <fullName evidence="1">Uncharacterized protein</fullName>
    </submittedName>
</protein>
<proteinExistence type="predicted"/>
<dbReference type="ESTHER" id="dauca-a0a164wmq0">
    <property type="family name" value="Bodyguard"/>
</dbReference>
<dbReference type="OMA" id="CGGAKFM"/>
<reference evidence="1" key="1">
    <citation type="journal article" date="2016" name="Nat. Genet.">
        <title>A high-quality carrot genome assembly provides new insights into carotenoid accumulation and asterid genome evolution.</title>
        <authorList>
            <person name="Iorizzo M."/>
            <person name="Ellison S."/>
            <person name="Senalik D."/>
            <person name="Zeng P."/>
            <person name="Satapoomin P."/>
            <person name="Huang J."/>
            <person name="Bowman M."/>
            <person name="Iovene M."/>
            <person name="Sanseverino W."/>
            <person name="Cavagnaro P."/>
            <person name="Yildiz M."/>
            <person name="Macko-Podgorni A."/>
            <person name="Moranska E."/>
            <person name="Grzebelus E."/>
            <person name="Grzebelus D."/>
            <person name="Ashrafi H."/>
            <person name="Zheng Z."/>
            <person name="Cheng S."/>
            <person name="Spooner D."/>
            <person name="Van Deynze A."/>
            <person name="Simon P."/>
        </authorList>
    </citation>
    <scope>NUCLEOTIDE SEQUENCE</scope>
    <source>
        <tissue evidence="1">Leaf</tissue>
    </source>
</reference>
<reference evidence="1" key="2">
    <citation type="submission" date="2022-03" db="EMBL/GenBank/DDBJ databases">
        <title>Draft title - Genomic analysis of global carrot germplasm unveils the trajectory of domestication and the origin of high carotenoid orange carrot.</title>
        <authorList>
            <person name="Iorizzo M."/>
            <person name="Ellison S."/>
            <person name="Senalik D."/>
            <person name="Macko-Podgorni A."/>
            <person name="Grzebelus D."/>
            <person name="Bostan H."/>
            <person name="Rolling W."/>
            <person name="Curaba J."/>
            <person name="Simon P."/>
        </authorList>
    </citation>
    <scope>NUCLEOTIDE SEQUENCE</scope>
    <source>
        <tissue evidence="1">Leaf</tissue>
    </source>
</reference>
<dbReference type="InterPro" id="IPR000073">
    <property type="entry name" value="AB_hydrolase_1"/>
</dbReference>
<organism evidence="1 2">
    <name type="scientific">Daucus carota subsp. sativus</name>
    <name type="common">Carrot</name>
    <dbReference type="NCBI Taxonomy" id="79200"/>
    <lineage>
        <taxon>Eukaryota</taxon>
        <taxon>Viridiplantae</taxon>
        <taxon>Streptophyta</taxon>
        <taxon>Embryophyta</taxon>
        <taxon>Tracheophyta</taxon>
        <taxon>Spermatophyta</taxon>
        <taxon>Magnoliopsida</taxon>
        <taxon>eudicotyledons</taxon>
        <taxon>Gunneridae</taxon>
        <taxon>Pentapetalae</taxon>
        <taxon>asterids</taxon>
        <taxon>campanulids</taxon>
        <taxon>Apiales</taxon>
        <taxon>Apiaceae</taxon>
        <taxon>Apioideae</taxon>
        <taxon>Scandiceae</taxon>
        <taxon>Daucinae</taxon>
        <taxon>Daucus</taxon>
        <taxon>Daucus sect. Daucus</taxon>
    </lineage>
</organism>
<dbReference type="InterPro" id="IPR029058">
    <property type="entry name" value="AB_hydrolase_fold"/>
</dbReference>
<dbReference type="Pfam" id="PF00561">
    <property type="entry name" value="Abhydrolase_1"/>
    <property type="match status" value="1"/>
</dbReference>
<dbReference type="PANTHER" id="PTHR43689:SF14">
    <property type="entry name" value="LYSOPHOSPHOLIPASE BODYGUARD 4-RELATED"/>
    <property type="match status" value="1"/>
</dbReference>
<dbReference type="SUPFAM" id="SSF53474">
    <property type="entry name" value="alpha/beta-Hydrolases"/>
    <property type="match status" value="1"/>
</dbReference>
<name>A0A164WMQ0_DAUCS</name>
<dbReference type="PANTHER" id="PTHR43689">
    <property type="entry name" value="HYDROLASE"/>
    <property type="match status" value="1"/>
</dbReference>
<dbReference type="OrthoDB" id="284184at2759"/>
<evidence type="ECO:0000313" key="1">
    <source>
        <dbReference type="EMBL" id="WOH06289.1"/>
    </source>
</evidence>
<dbReference type="EMBL" id="CP093348">
    <property type="protein sequence ID" value="WOH06289.1"/>
    <property type="molecule type" value="Genomic_DNA"/>
</dbReference>
<dbReference type="GO" id="GO:0016787">
    <property type="term" value="F:hydrolase activity"/>
    <property type="evidence" value="ECO:0007669"/>
    <property type="project" value="UniProtKB-ARBA"/>
</dbReference>
<dbReference type="Gramene" id="KZM91993">
    <property type="protein sequence ID" value="KZM91993"/>
    <property type="gene ID" value="DCAR_020642"/>
</dbReference>